<dbReference type="GeneID" id="23886869"/>
<name>J9VXZ6_CRYN9</name>
<protein>
    <submittedName>
        <fullName evidence="2">Uncharacterized protein</fullName>
    </submittedName>
</protein>
<dbReference type="VEuPathDB" id="FungiDB:CNAG_03360"/>
<keyword evidence="3" id="KW-1185">Reference proteome</keyword>
<feature type="compositionally biased region" description="Gly residues" evidence="1">
    <location>
        <begin position="462"/>
        <end position="482"/>
    </location>
</feature>
<feature type="compositionally biased region" description="Basic and acidic residues" evidence="1">
    <location>
        <begin position="118"/>
        <end position="142"/>
    </location>
</feature>
<dbReference type="AlphaFoldDB" id="J9VXZ6"/>
<feature type="compositionally biased region" description="Polar residues" evidence="1">
    <location>
        <begin position="69"/>
        <end position="86"/>
    </location>
</feature>
<feature type="compositionally biased region" description="Basic residues" evidence="1">
    <location>
        <begin position="174"/>
        <end position="187"/>
    </location>
</feature>
<feature type="compositionally biased region" description="Polar residues" evidence="1">
    <location>
        <begin position="225"/>
        <end position="235"/>
    </location>
</feature>
<dbReference type="KEGG" id="cng:CNAG_03360"/>
<dbReference type="IntAct" id="J9VXZ6">
    <property type="interactions" value="1"/>
</dbReference>
<feature type="region of interest" description="Disordered" evidence="1">
    <location>
        <begin position="29"/>
        <end position="494"/>
    </location>
</feature>
<reference evidence="2 3" key="1">
    <citation type="journal article" date="2014" name="PLoS Genet.">
        <title>Analysis of the genome and transcriptome of Cryptococcus neoformans var. grubii reveals complex RNA expression and microevolution leading to virulence attenuation.</title>
        <authorList>
            <person name="Janbon G."/>
            <person name="Ormerod K.L."/>
            <person name="Paulet D."/>
            <person name="Byrnes E.J.III."/>
            <person name="Yadav V."/>
            <person name="Chatterjee G."/>
            <person name="Mullapudi N."/>
            <person name="Hon C.C."/>
            <person name="Billmyre R.B."/>
            <person name="Brunel F."/>
            <person name="Bahn Y.S."/>
            <person name="Chen W."/>
            <person name="Chen Y."/>
            <person name="Chow E.W."/>
            <person name="Coppee J.Y."/>
            <person name="Floyd-Averette A."/>
            <person name="Gaillardin C."/>
            <person name="Gerik K.J."/>
            <person name="Goldberg J."/>
            <person name="Gonzalez-Hilarion S."/>
            <person name="Gujja S."/>
            <person name="Hamlin J.L."/>
            <person name="Hsueh Y.P."/>
            <person name="Ianiri G."/>
            <person name="Jones S."/>
            <person name="Kodira C.D."/>
            <person name="Kozubowski L."/>
            <person name="Lam W."/>
            <person name="Marra M."/>
            <person name="Mesner L.D."/>
            <person name="Mieczkowski P.A."/>
            <person name="Moyrand F."/>
            <person name="Nielsen K."/>
            <person name="Proux C."/>
            <person name="Rossignol T."/>
            <person name="Schein J.E."/>
            <person name="Sun S."/>
            <person name="Wollschlaeger C."/>
            <person name="Wood I.A."/>
            <person name="Zeng Q."/>
            <person name="Neuveglise C."/>
            <person name="Newlon C.S."/>
            <person name="Perfect J.R."/>
            <person name="Lodge J.K."/>
            <person name="Idnurm A."/>
            <person name="Stajich J.E."/>
            <person name="Kronstad J.W."/>
            <person name="Sanyal K."/>
            <person name="Heitman J."/>
            <person name="Fraser J.A."/>
            <person name="Cuomo C.A."/>
            <person name="Dietrich F.S."/>
        </authorList>
    </citation>
    <scope>NUCLEOTIDE SEQUENCE [LARGE SCALE GENOMIC DNA]</scope>
    <source>
        <strain evidence="3">H99 / ATCC 208821 / CBS 10515 / FGSC 9487</strain>
    </source>
</reference>
<gene>
    <name evidence="2" type="ORF">CNAG_03360</name>
</gene>
<dbReference type="Proteomes" id="UP000010091">
    <property type="component" value="Chromosome 8"/>
</dbReference>
<dbReference type="EMBL" id="CP003827">
    <property type="protein sequence ID" value="AFR96580.1"/>
    <property type="molecule type" value="Genomic_DNA"/>
</dbReference>
<dbReference type="HOGENOM" id="CLU_658921_0_0_1"/>
<proteinExistence type="predicted"/>
<evidence type="ECO:0000313" key="3">
    <source>
        <dbReference type="Proteomes" id="UP000010091"/>
    </source>
</evidence>
<feature type="compositionally biased region" description="Low complexity" evidence="1">
    <location>
        <begin position="298"/>
        <end position="307"/>
    </location>
</feature>
<feature type="compositionally biased region" description="Low complexity" evidence="1">
    <location>
        <begin position="268"/>
        <end position="283"/>
    </location>
</feature>
<organism evidence="2 3">
    <name type="scientific">Cryptococcus neoformans (strain H99 / ATCC 208821 / CBS 10515 / FGSC 9487)</name>
    <name type="common">Cryptococcus neoformans var. grubii serotype A</name>
    <dbReference type="NCBI Taxonomy" id="235443"/>
    <lineage>
        <taxon>Eukaryota</taxon>
        <taxon>Fungi</taxon>
        <taxon>Dikarya</taxon>
        <taxon>Basidiomycota</taxon>
        <taxon>Agaricomycotina</taxon>
        <taxon>Tremellomycetes</taxon>
        <taxon>Tremellales</taxon>
        <taxon>Cryptococcaceae</taxon>
        <taxon>Cryptococcus</taxon>
        <taxon>Cryptococcus neoformans species complex</taxon>
    </lineage>
</organism>
<feature type="compositionally biased region" description="Low complexity" evidence="1">
    <location>
        <begin position="248"/>
        <end position="261"/>
    </location>
</feature>
<evidence type="ECO:0000256" key="1">
    <source>
        <dbReference type="SAM" id="MobiDB-lite"/>
    </source>
</evidence>
<dbReference type="OrthoDB" id="2575096at2759"/>
<accession>J9VXZ6</accession>
<dbReference type="RefSeq" id="XP_012051205.1">
    <property type="nucleotide sequence ID" value="XM_012195815.1"/>
</dbReference>
<feature type="compositionally biased region" description="Low complexity" evidence="1">
    <location>
        <begin position="29"/>
        <end position="41"/>
    </location>
</feature>
<sequence length="494" mass="50130">MTFQAPPSDANTVSVAMQEWLEFQEFKKFQAAQRAKQSSQSTPSAEEVTKVLSNVNLNGSPGPGERQSHPQSPDQTSAPVETATSNGGWGEPTPAPVPASSTENNARGWGEPSTIDPAEAHPTEQNEVHSHLAPESKPEQPKKSAYVPWEGGVVYSQANPMPDPVEFLPPLAFRSRRNKRSSKKASKAKSVTSGDEERSASSADPGGWGEPAFGADSGGWGEPASVSTPSETGSTRAGIHPSRLKMLGGSPNASPVPSAPSGAGGWGEPASTPAPSETSSTSAGIHPSRLRMLGGGPVVDPVSSGPSRDYNQPSSRRVSGANASAGGDNGWGSRRRAPSATADSSTLSPAAASFVYPQPDARAARPAPPSESASAGGAPGIHPDRLRMLGGVPAANSPPTGFGASRDQPPHLRGGMNEFGAVRDGKPRDSGWGSRGKRTPPAHAPVSNDGGSGGWDQRTNASGGGGGGGWGESNGGSGGGWGNDASSGGVSGGW</sequence>
<evidence type="ECO:0000313" key="2">
    <source>
        <dbReference type="EMBL" id="AFR96580.1"/>
    </source>
</evidence>